<evidence type="ECO:0000256" key="1">
    <source>
        <dbReference type="SAM" id="Phobius"/>
    </source>
</evidence>
<keyword evidence="3" id="KW-1185">Reference proteome</keyword>
<name>A0ABD3SRT5_9STRA</name>
<evidence type="ECO:0000313" key="2">
    <source>
        <dbReference type="EMBL" id="KAL3827316.1"/>
    </source>
</evidence>
<keyword evidence="1" id="KW-1133">Transmembrane helix</keyword>
<gene>
    <name evidence="2" type="ORF">ACHAXA_005062</name>
</gene>
<feature type="transmembrane region" description="Helical" evidence="1">
    <location>
        <begin position="275"/>
        <end position="293"/>
    </location>
</feature>
<proteinExistence type="predicted"/>
<comment type="caution">
    <text evidence="2">The sequence shown here is derived from an EMBL/GenBank/DDBJ whole genome shotgun (WGS) entry which is preliminary data.</text>
</comment>
<dbReference type="SUPFAM" id="SSF53474">
    <property type="entry name" value="alpha/beta-Hydrolases"/>
    <property type="match status" value="1"/>
</dbReference>
<dbReference type="Proteomes" id="UP001530377">
    <property type="component" value="Unassembled WGS sequence"/>
</dbReference>
<keyword evidence="1" id="KW-0812">Transmembrane</keyword>
<dbReference type="Gene3D" id="3.40.50.1820">
    <property type="entry name" value="alpha/beta hydrolase"/>
    <property type="match status" value="1"/>
</dbReference>
<dbReference type="InterPro" id="IPR029058">
    <property type="entry name" value="AB_hydrolase_fold"/>
</dbReference>
<protein>
    <submittedName>
        <fullName evidence="2">Uncharacterized protein</fullName>
    </submittedName>
</protein>
<dbReference type="EMBL" id="JALLPB020000005">
    <property type="protein sequence ID" value="KAL3827316.1"/>
    <property type="molecule type" value="Genomic_DNA"/>
</dbReference>
<evidence type="ECO:0000313" key="3">
    <source>
        <dbReference type="Proteomes" id="UP001530377"/>
    </source>
</evidence>
<dbReference type="AlphaFoldDB" id="A0ABD3SRT5"/>
<accession>A0ABD3SRT5</accession>
<keyword evidence="1" id="KW-0472">Membrane</keyword>
<sequence length="325" mass="35185">MKDDVDDLDFVVNGVLGVFLTNLDDGISNTMGGGPAVTTFGKGRGAIVIATGFSNGGFLSSLLGLMSSASEGGGGGGHLTTIVRPSWLVGIVPTGGYQYDVRLYNSDDTRPLPMMSHHGGRDSVVDPGGCCASSTADVGSGGGSNCPLGIGIKQRTCTSVRRAFEMWSDINGCYDTVLDDDIAANVRRTSTNNGNVEEEVDQQQRRRRTFTCYRGDSCIEPTNFCLWNEEGHGWGTRFPGINMTREWMRDVFHRAESRTRYVIDDHTKRSGKVDFSLTVALLMVAFLCTTISASKLRILHCYVVGKGRKRKTSEGYTATEAAEMI</sequence>
<reference evidence="2 3" key="1">
    <citation type="submission" date="2024-10" db="EMBL/GenBank/DDBJ databases">
        <title>Updated reference genomes for cyclostephanoid diatoms.</title>
        <authorList>
            <person name="Roberts W.R."/>
            <person name="Alverson A.J."/>
        </authorList>
    </citation>
    <scope>NUCLEOTIDE SEQUENCE [LARGE SCALE GENOMIC DNA]</scope>
    <source>
        <strain evidence="2 3">AJA228-03</strain>
    </source>
</reference>
<organism evidence="2 3">
    <name type="scientific">Cyclostephanos tholiformis</name>
    <dbReference type="NCBI Taxonomy" id="382380"/>
    <lineage>
        <taxon>Eukaryota</taxon>
        <taxon>Sar</taxon>
        <taxon>Stramenopiles</taxon>
        <taxon>Ochrophyta</taxon>
        <taxon>Bacillariophyta</taxon>
        <taxon>Coscinodiscophyceae</taxon>
        <taxon>Thalassiosirophycidae</taxon>
        <taxon>Stephanodiscales</taxon>
        <taxon>Stephanodiscaceae</taxon>
        <taxon>Cyclostephanos</taxon>
    </lineage>
</organism>